<feature type="compositionally biased region" description="Low complexity" evidence="1">
    <location>
        <begin position="103"/>
        <end position="165"/>
    </location>
</feature>
<feature type="compositionally biased region" description="Acidic residues" evidence="1">
    <location>
        <begin position="303"/>
        <end position="313"/>
    </location>
</feature>
<dbReference type="AlphaFoldDB" id="A0A8J6BV65"/>
<comment type="caution">
    <text evidence="2">The sequence shown here is derived from an EMBL/GenBank/DDBJ whole genome shotgun (WGS) entry which is preliminary data.</text>
</comment>
<feature type="region of interest" description="Disordered" evidence="1">
    <location>
        <begin position="100"/>
        <end position="190"/>
    </location>
</feature>
<reference evidence="2" key="1">
    <citation type="submission" date="2021-05" db="EMBL/GenBank/DDBJ databases">
        <title>A free-living protist that lacks canonical eukaryotic 1 DNA replication and segregation systems.</title>
        <authorList>
            <person name="Salas-Leiva D.E."/>
            <person name="Tromer E.C."/>
            <person name="Curtis B.A."/>
            <person name="Jerlstrom-Hultqvist J."/>
            <person name="Kolisko M."/>
            <person name="Yi Z."/>
            <person name="Salas-Leiva J.S."/>
            <person name="Gallot-Lavallee L."/>
            <person name="Kops G.J.P.L."/>
            <person name="Archibald J.M."/>
            <person name="Simpson A.G.B."/>
            <person name="Roger A.J."/>
        </authorList>
    </citation>
    <scope>NUCLEOTIDE SEQUENCE</scope>
    <source>
        <strain evidence="2">BICM</strain>
    </source>
</reference>
<name>A0A8J6BV65_9EUKA</name>
<organism evidence="2 3">
    <name type="scientific">Carpediemonas membranifera</name>
    <dbReference type="NCBI Taxonomy" id="201153"/>
    <lineage>
        <taxon>Eukaryota</taxon>
        <taxon>Metamonada</taxon>
        <taxon>Carpediemonas-like organisms</taxon>
        <taxon>Carpediemonas</taxon>
    </lineage>
</organism>
<keyword evidence="3" id="KW-1185">Reference proteome</keyword>
<feature type="region of interest" description="Disordered" evidence="1">
    <location>
        <begin position="283"/>
        <end position="321"/>
    </location>
</feature>
<accession>A0A8J6BV65</accession>
<evidence type="ECO:0000313" key="3">
    <source>
        <dbReference type="Proteomes" id="UP000717585"/>
    </source>
</evidence>
<feature type="region of interest" description="Disordered" evidence="1">
    <location>
        <begin position="226"/>
        <end position="263"/>
    </location>
</feature>
<protein>
    <submittedName>
        <fullName evidence="2">Uncharacterized protein</fullName>
    </submittedName>
</protein>
<proteinExistence type="predicted"/>
<evidence type="ECO:0000256" key="1">
    <source>
        <dbReference type="SAM" id="MobiDB-lite"/>
    </source>
</evidence>
<dbReference type="Proteomes" id="UP000717585">
    <property type="component" value="Unassembled WGS sequence"/>
</dbReference>
<evidence type="ECO:0000313" key="2">
    <source>
        <dbReference type="EMBL" id="KAG9391101.1"/>
    </source>
</evidence>
<feature type="compositionally biased region" description="Acidic residues" evidence="1">
    <location>
        <begin position="247"/>
        <end position="261"/>
    </location>
</feature>
<gene>
    <name evidence="2" type="ORF">J8273_7375</name>
</gene>
<dbReference type="EMBL" id="JAHDYR010000062">
    <property type="protein sequence ID" value="KAG9391101.1"/>
    <property type="molecule type" value="Genomic_DNA"/>
</dbReference>
<sequence length="403" mass="44481">MPTAEQGGLVVYPSSVDFGILRPNSTYQYSLWVTMKRGTRYSREFEVCTKTPADVFLKMESTGLVFKIIVTVSAPQPCVIDNAIVLTTKHERREIPLKATVAAERSAPSHSLSSSKAAQSRRSARPSAGTRPMSSRPRSSSIGQRRQAAQRTVTTSSGRVRVSSSAKRPETKPRRRAEPVPVPDDDMDDFDELDKDALARSYNNVKRAVTPTPLMKQATYDAEKQTWVSGKKGAGSNKLEPTVPDGTDSEEDWDASDDGEEPAQLKLKMPADVDIRTDANGAPTLQIQPQESDEDSESHSDSDLDWGDSDEESQPTSINVGNSLMATGKKEMVAVLKQYRVSSAEWAECKRECVLLTKHMERVHRESSRAGRTGPIQVGVEDEALVPELLKHEHTMALERLLQ</sequence>
<feature type="compositionally biased region" description="Basic and acidic residues" evidence="1">
    <location>
        <begin position="167"/>
        <end position="178"/>
    </location>
</feature>